<dbReference type="InterPro" id="IPR029036">
    <property type="entry name" value="P5CR_dimer"/>
</dbReference>
<organism evidence="9 10">
    <name type="scientific">Brucella endophytica</name>
    <dbReference type="NCBI Taxonomy" id="1963359"/>
    <lineage>
        <taxon>Bacteria</taxon>
        <taxon>Pseudomonadati</taxon>
        <taxon>Pseudomonadota</taxon>
        <taxon>Alphaproteobacteria</taxon>
        <taxon>Hyphomicrobiales</taxon>
        <taxon>Brucellaceae</taxon>
        <taxon>Brucella/Ochrobactrum group</taxon>
        <taxon>Brucella</taxon>
    </lineage>
</organism>
<dbReference type="HAMAP" id="MF_01925">
    <property type="entry name" value="P5C_reductase"/>
    <property type="match status" value="1"/>
</dbReference>
<feature type="domain" description="Pyrroline-5-carboxylate reductase dimerisation" evidence="8">
    <location>
        <begin position="162"/>
        <end position="267"/>
    </location>
</feature>
<comment type="similarity">
    <text evidence="1 4">Belongs to the pyrroline-5-carboxylate reductase family.</text>
</comment>
<dbReference type="GO" id="GO:0004735">
    <property type="term" value="F:pyrroline-5-carboxylate reductase activity"/>
    <property type="evidence" value="ECO:0007669"/>
    <property type="project" value="UniProtKB-UniRule"/>
</dbReference>
<dbReference type="InterPro" id="IPR008927">
    <property type="entry name" value="6-PGluconate_DH-like_C_sf"/>
</dbReference>
<sequence length="270" mass="28004">MGDTVVLVGCGNMGFAMLRGWLDSGALEPQDIHVVEPAEALRERAAGLGVHTVADAGALASDLKPRMVLIAVKPQMMADVLPAYARFADATFVSIAAGTPVALFEKLLGEKTAIMRVMPNTPAAIGKGMLVTYRNANVTDADAAFIAGLLETSGEVASIADESLMDAVTAVSGSGPAYVFHFIECLTDAGVAAGLDRTMAELLARQTVYGAGALAAESQDSPSRLREQVTSPKGTTAAALEVLMGEDRLKNLVTEAVEAAKKRSIELGKG</sequence>
<keyword evidence="2 4" id="KW-0521">NADP</keyword>
<name>A0A916S060_9HYPH</name>
<dbReference type="PANTHER" id="PTHR11645">
    <property type="entry name" value="PYRROLINE-5-CARBOXYLATE REDUCTASE"/>
    <property type="match status" value="1"/>
</dbReference>
<evidence type="ECO:0000256" key="3">
    <source>
        <dbReference type="ARBA" id="ARBA00023002"/>
    </source>
</evidence>
<dbReference type="Gene3D" id="1.10.3730.10">
    <property type="entry name" value="ProC C-terminal domain-like"/>
    <property type="match status" value="1"/>
</dbReference>
<dbReference type="GO" id="GO:0005737">
    <property type="term" value="C:cytoplasm"/>
    <property type="evidence" value="ECO:0007669"/>
    <property type="project" value="UniProtKB-SubCell"/>
</dbReference>
<dbReference type="InterPro" id="IPR028939">
    <property type="entry name" value="P5C_Rdtase_cat_N"/>
</dbReference>
<dbReference type="EC" id="1.5.1.2" evidence="4 5"/>
<evidence type="ECO:0000256" key="6">
    <source>
        <dbReference type="PIRSR" id="PIRSR000193-1"/>
    </source>
</evidence>
<gene>
    <name evidence="4 9" type="primary">proC</name>
    <name evidence="9" type="ORF">GCM10011491_02440</name>
</gene>
<dbReference type="InterPro" id="IPR036291">
    <property type="entry name" value="NAD(P)-bd_dom_sf"/>
</dbReference>
<dbReference type="GO" id="GO:0055129">
    <property type="term" value="P:L-proline biosynthetic process"/>
    <property type="evidence" value="ECO:0007669"/>
    <property type="project" value="UniProtKB-UniRule"/>
</dbReference>
<proteinExistence type="inferred from homology"/>
<comment type="caution">
    <text evidence="9">The sequence shown here is derived from an EMBL/GenBank/DDBJ whole genome shotgun (WGS) entry which is preliminary data.</text>
</comment>
<feature type="domain" description="Pyrroline-5-carboxylate reductase catalytic N-terminal" evidence="7">
    <location>
        <begin position="5"/>
        <end position="98"/>
    </location>
</feature>
<evidence type="ECO:0000313" key="9">
    <source>
        <dbReference type="EMBL" id="GGA78758.1"/>
    </source>
</evidence>
<dbReference type="PANTHER" id="PTHR11645:SF0">
    <property type="entry name" value="PYRROLINE-5-CARBOXYLATE REDUCTASE 3"/>
    <property type="match status" value="1"/>
</dbReference>
<reference evidence="9" key="2">
    <citation type="submission" date="2020-09" db="EMBL/GenBank/DDBJ databases">
        <authorList>
            <person name="Sun Q."/>
            <person name="Zhou Y."/>
        </authorList>
    </citation>
    <scope>NUCLEOTIDE SEQUENCE</scope>
    <source>
        <strain evidence="9">CGMCC 1.15082</strain>
    </source>
</reference>
<dbReference type="NCBIfam" id="TIGR00112">
    <property type="entry name" value="proC"/>
    <property type="match status" value="1"/>
</dbReference>
<accession>A0A916S060</accession>
<evidence type="ECO:0000259" key="7">
    <source>
        <dbReference type="Pfam" id="PF03807"/>
    </source>
</evidence>
<evidence type="ECO:0000256" key="2">
    <source>
        <dbReference type="ARBA" id="ARBA00022857"/>
    </source>
</evidence>
<dbReference type="Gene3D" id="3.40.50.720">
    <property type="entry name" value="NAD(P)-binding Rossmann-like Domain"/>
    <property type="match status" value="1"/>
</dbReference>
<reference evidence="9" key="1">
    <citation type="journal article" date="2014" name="Int. J. Syst. Evol. Microbiol.">
        <title>Complete genome sequence of Corynebacterium casei LMG S-19264T (=DSM 44701T), isolated from a smear-ripened cheese.</title>
        <authorList>
            <consortium name="US DOE Joint Genome Institute (JGI-PGF)"/>
            <person name="Walter F."/>
            <person name="Albersmeier A."/>
            <person name="Kalinowski J."/>
            <person name="Ruckert C."/>
        </authorList>
    </citation>
    <scope>NUCLEOTIDE SEQUENCE</scope>
    <source>
        <strain evidence="9">CGMCC 1.15082</strain>
    </source>
</reference>
<dbReference type="SUPFAM" id="SSF51735">
    <property type="entry name" value="NAD(P)-binding Rossmann-fold domains"/>
    <property type="match status" value="1"/>
</dbReference>
<dbReference type="PIRSF" id="PIRSF000193">
    <property type="entry name" value="Pyrrol-5-carb_rd"/>
    <property type="match status" value="1"/>
</dbReference>
<keyword evidence="10" id="KW-1185">Reference proteome</keyword>
<comment type="pathway">
    <text evidence="4">Amino-acid biosynthesis; L-proline biosynthesis; L-proline from L-glutamate 5-semialdehyde: step 1/1.</text>
</comment>
<evidence type="ECO:0000259" key="8">
    <source>
        <dbReference type="Pfam" id="PF14748"/>
    </source>
</evidence>
<keyword evidence="4" id="KW-0963">Cytoplasm</keyword>
<keyword evidence="4" id="KW-0641">Proline biosynthesis</keyword>
<dbReference type="SUPFAM" id="SSF48179">
    <property type="entry name" value="6-phosphogluconate dehydrogenase C-terminal domain-like"/>
    <property type="match status" value="1"/>
</dbReference>
<dbReference type="RefSeq" id="WP_188820656.1">
    <property type="nucleotide sequence ID" value="NZ_BMHH01000001.1"/>
</dbReference>
<keyword evidence="3 4" id="KW-0560">Oxidoreductase</keyword>
<keyword evidence="4" id="KW-0028">Amino-acid biosynthesis</keyword>
<dbReference type="Proteomes" id="UP000646478">
    <property type="component" value="Unassembled WGS sequence"/>
</dbReference>
<evidence type="ECO:0000313" key="10">
    <source>
        <dbReference type="Proteomes" id="UP000646478"/>
    </source>
</evidence>
<dbReference type="InterPro" id="IPR000304">
    <property type="entry name" value="Pyrroline-COOH_reductase"/>
</dbReference>
<comment type="catalytic activity">
    <reaction evidence="4">
        <text>L-proline + NAD(+) = (S)-1-pyrroline-5-carboxylate + NADH + 2 H(+)</text>
        <dbReference type="Rhea" id="RHEA:14105"/>
        <dbReference type="ChEBI" id="CHEBI:15378"/>
        <dbReference type="ChEBI" id="CHEBI:17388"/>
        <dbReference type="ChEBI" id="CHEBI:57540"/>
        <dbReference type="ChEBI" id="CHEBI:57945"/>
        <dbReference type="ChEBI" id="CHEBI:60039"/>
        <dbReference type="EC" id="1.5.1.2"/>
    </reaction>
</comment>
<dbReference type="Pfam" id="PF14748">
    <property type="entry name" value="P5CR_dimer"/>
    <property type="match status" value="1"/>
</dbReference>
<protein>
    <recommendedName>
        <fullName evidence="4 5">Pyrroline-5-carboxylate reductase</fullName>
        <shortName evidence="4">P5C reductase</shortName>
        <shortName evidence="4">P5CR</shortName>
        <ecNumber evidence="4 5">1.5.1.2</ecNumber>
    </recommendedName>
    <alternativeName>
        <fullName evidence="4">PCA reductase</fullName>
    </alternativeName>
</protein>
<dbReference type="FunFam" id="1.10.3730.10:FF:000001">
    <property type="entry name" value="Pyrroline-5-carboxylate reductase"/>
    <property type="match status" value="1"/>
</dbReference>
<comment type="subcellular location">
    <subcellularLocation>
        <location evidence="4">Cytoplasm</location>
    </subcellularLocation>
</comment>
<evidence type="ECO:0000256" key="4">
    <source>
        <dbReference type="HAMAP-Rule" id="MF_01925"/>
    </source>
</evidence>
<feature type="binding site" evidence="6">
    <location>
        <begin position="71"/>
        <end position="74"/>
    </location>
    <ligand>
        <name>NADP(+)</name>
        <dbReference type="ChEBI" id="CHEBI:58349"/>
    </ligand>
</feature>
<evidence type="ECO:0000256" key="5">
    <source>
        <dbReference type="NCBIfam" id="TIGR00112"/>
    </source>
</evidence>
<comment type="function">
    <text evidence="4">Catalyzes the reduction of 1-pyrroline-5-carboxylate (PCA) to L-proline.</text>
</comment>
<dbReference type="AlphaFoldDB" id="A0A916S060"/>
<evidence type="ECO:0000256" key="1">
    <source>
        <dbReference type="ARBA" id="ARBA00005525"/>
    </source>
</evidence>
<dbReference type="EMBL" id="BMHH01000001">
    <property type="protein sequence ID" value="GGA78758.1"/>
    <property type="molecule type" value="Genomic_DNA"/>
</dbReference>
<dbReference type="Pfam" id="PF03807">
    <property type="entry name" value="F420_oxidored"/>
    <property type="match status" value="1"/>
</dbReference>
<comment type="catalytic activity">
    <reaction evidence="4">
        <text>L-proline + NADP(+) = (S)-1-pyrroline-5-carboxylate + NADPH + 2 H(+)</text>
        <dbReference type="Rhea" id="RHEA:14109"/>
        <dbReference type="ChEBI" id="CHEBI:15378"/>
        <dbReference type="ChEBI" id="CHEBI:17388"/>
        <dbReference type="ChEBI" id="CHEBI:57783"/>
        <dbReference type="ChEBI" id="CHEBI:58349"/>
        <dbReference type="ChEBI" id="CHEBI:60039"/>
        <dbReference type="EC" id="1.5.1.2"/>
    </reaction>
</comment>